<evidence type="ECO:0000313" key="4">
    <source>
        <dbReference type="EMBL" id="PPQ94628.1"/>
    </source>
</evidence>
<evidence type="ECO:0000256" key="3">
    <source>
        <dbReference type="ARBA" id="ARBA00023002"/>
    </source>
</evidence>
<dbReference type="SUPFAM" id="SSF51412">
    <property type="entry name" value="Inosine monophosphate dehydrogenase (IMPDH)"/>
    <property type="match status" value="1"/>
</dbReference>
<keyword evidence="1" id="KW-0285">Flavoprotein</keyword>
<dbReference type="Pfam" id="PF03060">
    <property type="entry name" value="NMO"/>
    <property type="match status" value="1"/>
</dbReference>
<keyword evidence="2" id="KW-0288">FMN</keyword>
<name>A0A409XV65_PSICY</name>
<sequence>MTISTPIQTSLTKLLGIKTPIVEAAMAGASGGLIAAQVSLAGGFGFLSAGYDSIETLKKEITIARSLLHADEQKSLPIGVGFLCWQLDKFPEKAEQLLAFALESHVQAIWFAFGNDIGRWVNYVRKHDLRAHTKDAVKIFIQVSTVPDLRLTLDTWKADVIVAQGNEAGGHGLSTSLPILTLLPLFAQIVADSNGPPLLAAGGLATGSQIASLLTLGASGVVLGTRFLLSPESLYTDAQRNALVEADSSKSVRTLAFDYARNTLGWPQGVDGRGLRNATVDDYEKGEDMEIIRKKLADGVRVDDTNRMVVWAGSAVGLMSKIMPAKEILLELHEECLLCLRNTGSLVSK</sequence>
<dbReference type="Gene3D" id="3.20.20.70">
    <property type="entry name" value="Aldolase class I"/>
    <property type="match status" value="1"/>
</dbReference>
<evidence type="ECO:0000256" key="2">
    <source>
        <dbReference type="ARBA" id="ARBA00022643"/>
    </source>
</evidence>
<dbReference type="STRING" id="93625.A0A409XV65"/>
<dbReference type="EMBL" id="NHYD01000278">
    <property type="protein sequence ID" value="PPQ94628.1"/>
    <property type="molecule type" value="Genomic_DNA"/>
</dbReference>
<keyword evidence="5" id="KW-1185">Reference proteome</keyword>
<dbReference type="AlphaFoldDB" id="A0A409XV65"/>
<protein>
    <submittedName>
        <fullName evidence="4">Uncharacterized protein</fullName>
    </submittedName>
</protein>
<evidence type="ECO:0000256" key="1">
    <source>
        <dbReference type="ARBA" id="ARBA00022630"/>
    </source>
</evidence>
<dbReference type="OrthoDB" id="2349068at2759"/>
<dbReference type="CDD" id="cd04730">
    <property type="entry name" value="NPD_like"/>
    <property type="match status" value="1"/>
</dbReference>
<dbReference type="InParanoid" id="A0A409XV65"/>
<dbReference type="PANTHER" id="PTHR32332">
    <property type="entry name" value="2-NITROPROPANE DIOXYGENASE"/>
    <property type="match status" value="1"/>
</dbReference>
<organism evidence="4 5">
    <name type="scientific">Psilocybe cyanescens</name>
    <dbReference type="NCBI Taxonomy" id="93625"/>
    <lineage>
        <taxon>Eukaryota</taxon>
        <taxon>Fungi</taxon>
        <taxon>Dikarya</taxon>
        <taxon>Basidiomycota</taxon>
        <taxon>Agaricomycotina</taxon>
        <taxon>Agaricomycetes</taxon>
        <taxon>Agaricomycetidae</taxon>
        <taxon>Agaricales</taxon>
        <taxon>Agaricineae</taxon>
        <taxon>Strophariaceae</taxon>
        <taxon>Psilocybe</taxon>
    </lineage>
</organism>
<gene>
    <name evidence="4" type="ORF">CVT25_009359</name>
</gene>
<comment type="caution">
    <text evidence="4">The sequence shown here is derived from an EMBL/GenBank/DDBJ whole genome shotgun (WGS) entry which is preliminary data.</text>
</comment>
<dbReference type="InterPro" id="IPR013785">
    <property type="entry name" value="Aldolase_TIM"/>
</dbReference>
<reference evidence="4 5" key="1">
    <citation type="journal article" date="2018" name="Evol. Lett.">
        <title>Horizontal gene cluster transfer increased hallucinogenic mushroom diversity.</title>
        <authorList>
            <person name="Reynolds H.T."/>
            <person name="Vijayakumar V."/>
            <person name="Gluck-Thaler E."/>
            <person name="Korotkin H.B."/>
            <person name="Matheny P.B."/>
            <person name="Slot J.C."/>
        </authorList>
    </citation>
    <scope>NUCLEOTIDE SEQUENCE [LARGE SCALE GENOMIC DNA]</scope>
    <source>
        <strain evidence="4 5">2631</strain>
    </source>
</reference>
<dbReference type="GO" id="GO:0018580">
    <property type="term" value="F:nitronate monooxygenase activity"/>
    <property type="evidence" value="ECO:0007669"/>
    <property type="project" value="InterPro"/>
</dbReference>
<evidence type="ECO:0000313" key="5">
    <source>
        <dbReference type="Proteomes" id="UP000283269"/>
    </source>
</evidence>
<keyword evidence="3" id="KW-0560">Oxidoreductase</keyword>
<dbReference type="PANTHER" id="PTHR32332:SF31">
    <property type="entry name" value="2-NITROPROPANE DIOXYGENASE FAMILY, PUTATIVE (AFU_ORTHOLOGUE AFUA_2G09850)-RELATED"/>
    <property type="match status" value="1"/>
</dbReference>
<accession>A0A409XV65</accession>
<dbReference type="InterPro" id="IPR004136">
    <property type="entry name" value="NMO"/>
</dbReference>
<dbReference type="Proteomes" id="UP000283269">
    <property type="component" value="Unassembled WGS sequence"/>
</dbReference>
<proteinExistence type="predicted"/>